<dbReference type="RefSeq" id="WP_188747476.1">
    <property type="nucleotide sequence ID" value="NZ_BMIK01000001.1"/>
</dbReference>
<dbReference type="PANTHER" id="PTHR30273">
    <property type="entry name" value="PERIPLASMIC SIGNAL SENSOR AND SIGMA FACTOR ACTIVATOR FECR-RELATED"/>
    <property type="match status" value="1"/>
</dbReference>
<feature type="transmembrane region" description="Helical" evidence="1">
    <location>
        <begin position="72"/>
        <end position="90"/>
    </location>
</feature>
<sequence length="377" mass="41693">MEKARARELLERYRDGRCSDAERRQVESWYLQMADTMSDAALTEADYARVDKNLRSRLPEMQQTKEKRLRSLLPYAAALAIVCLSTWWFITNRPAEGGLVMRGATEDILPGGNRAFLTLADGNTLELSETQPGIVIGNDGVSYTNGSTVVDDPSLATQIQTLTVPNGGTYQLTLPDGSKVWLNAASTLRYPGRFDDSERVVELDGEAYFSVSKIRNRQNGQTVPFKVLSAGQVVQVLGTEFNVLSYADEPEVKTTLVEGSVRVGTPVGNTSVVLLPGEQSSVSTQGVVKKAKVSLKKEIAWKSGVFYFEETTFAELMRQAGRWYDIEIRYINDVPQASFSGVMSRQVSLKTLIEFLGESTAKFTLKGKTLTIDSDMH</sequence>
<comment type="caution">
    <text evidence="4">The sequence shown here is derived from an EMBL/GenBank/DDBJ whole genome shotgun (WGS) entry which is preliminary data.</text>
</comment>
<dbReference type="Pfam" id="PF04773">
    <property type="entry name" value="FecR"/>
    <property type="match status" value="1"/>
</dbReference>
<evidence type="ECO:0000313" key="4">
    <source>
        <dbReference type="EMBL" id="GGC17981.1"/>
    </source>
</evidence>
<keyword evidence="1" id="KW-1133">Transmembrane helix</keyword>
<accession>A0ABQ1L715</accession>
<evidence type="ECO:0000259" key="2">
    <source>
        <dbReference type="Pfam" id="PF04773"/>
    </source>
</evidence>
<evidence type="ECO:0000256" key="1">
    <source>
        <dbReference type="SAM" id="Phobius"/>
    </source>
</evidence>
<keyword evidence="1" id="KW-0472">Membrane</keyword>
<dbReference type="PANTHER" id="PTHR30273:SF2">
    <property type="entry name" value="PROTEIN FECR"/>
    <property type="match status" value="1"/>
</dbReference>
<dbReference type="InterPro" id="IPR006860">
    <property type="entry name" value="FecR"/>
</dbReference>
<proteinExistence type="predicted"/>
<reference evidence="5" key="1">
    <citation type="journal article" date="2019" name="Int. J. Syst. Evol. Microbiol.">
        <title>The Global Catalogue of Microorganisms (GCM) 10K type strain sequencing project: providing services to taxonomists for standard genome sequencing and annotation.</title>
        <authorList>
            <consortium name="The Broad Institute Genomics Platform"/>
            <consortium name="The Broad Institute Genome Sequencing Center for Infectious Disease"/>
            <person name="Wu L."/>
            <person name="Ma J."/>
        </authorList>
    </citation>
    <scope>NUCLEOTIDE SEQUENCE [LARGE SCALE GENOMIC DNA]</scope>
    <source>
        <strain evidence="5">CGMCC 1.15342</strain>
    </source>
</reference>
<dbReference type="Proteomes" id="UP000597338">
    <property type="component" value="Unassembled WGS sequence"/>
</dbReference>
<keyword evidence="5" id="KW-1185">Reference proteome</keyword>
<feature type="domain" description="FecR protein" evidence="2">
    <location>
        <begin position="161"/>
        <end position="262"/>
    </location>
</feature>
<keyword evidence="1" id="KW-0812">Transmembrane</keyword>
<dbReference type="Gene3D" id="2.60.120.1440">
    <property type="match status" value="1"/>
</dbReference>
<evidence type="ECO:0000313" key="5">
    <source>
        <dbReference type="Proteomes" id="UP000597338"/>
    </source>
</evidence>
<dbReference type="InterPro" id="IPR012373">
    <property type="entry name" value="Ferrdict_sens_TM"/>
</dbReference>
<organism evidence="4 5">
    <name type="scientific">Parapedobacter defluvii</name>
    <dbReference type="NCBI Taxonomy" id="2045106"/>
    <lineage>
        <taxon>Bacteria</taxon>
        <taxon>Pseudomonadati</taxon>
        <taxon>Bacteroidota</taxon>
        <taxon>Sphingobacteriia</taxon>
        <taxon>Sphingobacteriales</taxon>
        <taxon>Sphingobacteriaceae</taxon>
        <taxon>Parapedobacter</taxon>
    </lineage>
</organism>
<dbReference type="InterPro" id="IPR032508">
    <property type="entry name" value="FecR_C"/>
</dbReference>
<dbReference type="Pfam" id="PF16344">
    <property type="entry name" value="FecR_C"/>
    <property type="match status" value="1"/>
</dbReference>
<name>A0ABQ1L715_9SPHI</name>
<evidence type="ECO:0000259" key="3">
    <source>
        <dbReference type="Pfam" id="PF16344"/>
    </source>
</evidence>
<feature type="domain" description="Protein FecR C-terminal" evidence="3">
    <location>
        <begin position="306"/>
        <end position="372"/>
    </location>
</feature>
<protein>
    <submittedName>
        <fullName evidence="4">Iron dicitrate transporter FecR</fullName>
    </submittedName>
</protein>
<dbReference type="Gene3D" id="3.55.50.30">
    <property type="match status" value="1"/>
</dbReference>
<dbReference type="PIRSF" id="PIRSF018266">
    <property type="entry name" value="FecR"/>
    <property type="match status" value="1"/>
</dbReference>
<gene>
    <name evidence="4" type="ORF">GCM10011386_07420</name>
</gene>
<dbReference type="EMBL" id="BMIK01000001">
    <property type="protein sequence ID" value="GGC17981.1"/>
    <property type="molecule type" value="Genomic_DNA"/>
</dbReference>